<proteinExistence type="predicted"/>
<comment type="caution">
    <text evidence="2">The sequence shown here is derived from an EMBL/GenBank/DDBJ whole genome shotgun (WGS) entry which is preliminary data.</text>
</comment>
<keyword evidence="3" id="KW-1185">Reference proteome</keyword>
<dbReference type="EMBL" id="LNQB01000073">
    <property type="protein sequence ID" value="OAP44920.1"/>
    <property type="molecule type" value="Genomic_DNA"/>
</dbReference>
<feature type="compositionally biased region" description="Basic residues" evidence="1">
    <location>
        <begin position="93"/>
        <end position="102"/>
    </location>
</feature>
<dbReference type="AlphaFoldDB" id="A0A178YBY6"/>
<evidence type="ECO:0000313" key="2">
    <source>
        <dbReference type="EMBL" id="OAP44920.1"/>
    </source>
</evidence>
<evidence type="ECO:0000256" key="1">
    <source>
        <dbReference type="SAM" id="MobiDB-lite"/>
    </source>
</evidence>
<evidence type="ECO:0000313" key="3">
    <source>
        <dbReference type="Proteomes" id="UP000078507"/>
    </source>
</evidence>
<name>A0A178YBY6_SINSA</name>
<feature type="compositionally biased region" description="Basic and acidic residues" evidence="1">
    <location>
        <begin position="11"/>
        <end position="22"/>
    </location>
</feature>
<organism evidence="2 3">
    <name type="scientific">Sinorhizobium saheli</name>
    <dbReference type="NCBI Taxonomy" id="36856"/>
    <lineage>
        <taxon>Bacteria</taxon>
        <taxon>Pseudomonadati</taxon>
        <taxon>Pseudomonadota</taxon>
        <taxon>Alphaproteobacteria</taxon>
        <taxon>Hyphomicrobiales</taxon>
        <taxon>Rhizobiaceae</taxon>
        <taxon>Sinorhizobium/Ensifer group</taxon>
        <taxon>Sinorhizobium</taxon>
    </lineage>
</organism>
<feature type="region of interest" description="Disordered" evidence="1">
    <location>
        <begin position="1"/>
        <end position="22"/>
    </location>
</feature>
<feature type="region of interest" description="Disordered" evidence="1">
    <location>
        <begin position="73"/>
        <end position="102"/>
    </location>
</feature>
<accession>A0A178YBY6</accession>
<dbReference type="Proteomes" id="UP000078507">
    <property type="component" value="Unassembled WGS sequence"/>
</dbReference>
<reference evidence="2 3" key="1">
    <citation type="submission" date="2015-11" db="EMBL/GenBank/DDBJ databases">
        <title>Ensifer anhuiense sp. nov., an effective nitrogen fixation bacterium with Glycine soja.</title>
        <authorList>
            <person name="Yan H."/>
            <person name="Chen W."/>
        </authorList>
    </citation>
    <scope>NUCLEOTIDE SEQUENCE [LARGE SCALE GENOMIC DNA]</scope>
    <source>
        <strain evidence="2 3">LMG 7837</strain>
    </source>
</reference>
<dbReference type="STRING" id="36856.ATB98_18950"/>
<protein>
    <submittedName>
        <fullName evidence="2">Uncharacterized protein</fullName>
    </submittedName>
</protein>
<gene>
    <name evidence="2" type="ORF">ATB98_18950</name>
</gene>
<sequence>MLSTLRPSRSAHTDGASKMRDDDLAERLFGRDLDKALGGEFEGKPVKVATPQPLASAAASMVDGILAMTVSTAETIATRGSPRRSSPRDRSRPARCRASRLR</sequence>